<dbReference type="PROSITE" id="PS01116">
    <property type="entry name" value="XANTH_URACIL_PERMASE"/>
    <property type="match status" value="1"/>
</dbReference>
<evidence type="ECO:0000256" key="3">
    <source>
        <dbReference type="ARBA" id="ARBA00022448"/>
    </source>
</evidence>
<keyword evidence="6 8" id="KW-1133">Transmembrane helix</keyword>
<keyword evidence="5 8" id="KW-0812">Transmembrane</keyword>
<dbReference type="Pfam" id="PF00860">
    <property type="entry name" value="Xan_ur_permease"/>
    <property type="match status" value="1"/>
</dbReference>
<dbReference type="AlphaFoldDB" id="A0A2X2JSW7"/>
<dbReference type="GO" id="GO:0042907">
    <property type="term" value="F:xanthine transmembrane transporter activity"/>
    <property type="evidence" value="ECO:0007669"/>
    <property type="project" value="TreeGrafter"/>
</dbReference>
<protein>
    <submittedName>
        <fullName evidence="9">Xanthine permease</fullName>
    </submittedName>
</protein>
<dbReference type="Proteomes" id="UP000249913">
    <property type="component" value="Unassembled WGS sequence"/>
</dbReference>
<organism evidence="9 10">
    <name type="scientific">Staphylococcus aureus</name>
    <dbReference type="NCBI Taxonomy" id="1280"/>
    <lineage>
        <taxon>Bacteria</taxon>
        <taxon>Bacillati</taxon>
        <taxon>Bacillota</taxon>
        <taxon>Bacilli</taxon>
        <taxon>Bacillales</taxon>
        <taxon>Staphylococcaceae</taxon>
        <taxon>Staphylococcus</taxon>
    </lineage>
</organism>
<keyword evidence="3" id="KW-0813">Transport</keyword>
<dbReference type="EMBL" id="UAUX01000003">
    <property type="protein sequence ID" value="SPZ97008.1"/>
    <property type="molecule type" value="Genomic_DNA"/>
</dbReference>
<evidence type="ECO:0000256" key="4">
    <source>
        <dbReference type="ARBA" id="ARBA00022475"/>
    </source>
</evidence>
<dbReference type="GO" id="GO:0005886">
    <property type="term" value="C:plasma membrane"/>
    <property type="evidence" value="ECO:0007669"/>
    <property type="project" value="UniProtKB-SubCell"/>
</dbReference>
<evidence type="ECO:0000256" key="5">
    <source>
        <dbReference type="ARBA" id="ARBA00022692"/>
    </source>
</evidence>
<evidence type="ECO:0000256" key="1">
    <source>
        <dbReference type="ARBA" id="ARBA00004651"/>
    </source>
</evidence>
<keyword evidence="7 8" id="KW-0472">Membrane</keyword>
<evidence type="ECO:0000313" key="9">
    <source>
        <dbReference type="EMBL" id="SPZ97008.1"/>
    </source>
</evidence>
<proteinExistence type="inferred from homology"/>
<dbReference type="InterPro" id="IPR006042">
    <property type="entry name" value="Xan_ur_permease"/>
</dbReference>
<evidence type="ECO:0000256" key="2">
    <source>
        <dbReference type="ARBA" id="ARBA00008821"/>
    </source>
</evidence>
<evidence type="ECO:0000256" key="6">
    <source>
        <dbReference type="ARBA" id="ARBA00022989"/>
    </source>
</evidence>
<comment type="subcellular location">
    <subcellularLocation>
        <location evidence="1">Cell membrane</location>
        <topology evidence="1">Multi-pass membrane protein</topology>
    </subcellularLocation>
</comment>
<feature type="transmembrane region" description="Helical" evidence="8">
    <location>
        <begin position="31"/>
        <end position="54"/>
    </location>
</feature>
<dbReference type="InterPro" id="IPR006043">
    <property type="entry name" value="NCS2"/>
</dbReference>
<sequence>MLYTAWSVLLLICGCIPKLGALANIILPLPVLGGAMIAMFGMVMAYGVSILGHIDFKNQNNLLIIAVSVGLGTV</sequence>
<evidence type="ECO:0000313" key="10">
    <source>
        <dbReference type="Proteomes" id="UP000249913"/>
    </source>
</evidence>
<accession>A0A2X2JSW7</accession>
<dbReference type="PANTHER" id="PTHR42810:SF4">
    <property type="entry name" value="URIC ACID TRANSPORTER UACT"/>
    <property type="match status" value="1"/>
</dbReference>
<evidence type="ECO:0000256" key="7">
    <source>
        <dbReference type="ARBA" id="ARBA00023136"/>
    </source>
</evidence>
<evidence type="ECO:0000256" key="8">
    <source>
        <dbReference type="SAM" id="Phobius"/>
    </source>
</evidence>
<gene>
    <name evidence="9" type="primary">pbuX_3</name>
    <name evidence="9" type="ORF">NCTC7878_00430</name>
</gene>
<comment type="similarity">
    <text evidence="2">Belongs to the nucleobase:cation symporter-2 (NCS2) (TC 2.A.40) family.</text>
</comment>
<dbReference type="PANTHER" id="PTHR42810">
    <property type="entry name" value="PURINE PERMEASE C1399.01C-RELATED"/>
    <property type="match status" value="1"/>
</dbReference>
<reference evidence="9 10" key="1">
    <citation type="submission" date="2018-06" db="EMBL/GenBank/DDBJ databases">
        <authorList>
            <consortium name="Pathogen Informatics"/>
            <person name="Doyle S."/>
        </authorList>
    </citation>
    <scope>NUCLEOTIDE SEQUENCE [LARGE SCALE GENOMIC DNA]</scope>
    <source>
        <strain evidence="9 10">NCTC7878</strain>
    </source>
</reference>
<keyword evidence="4" id="KW-1003">Cell membrane</keyword>
<name>A0A2X2JSW7_STAAU</name>